<evidence type="ECO:0000313" key="2">
    <source>
        <dbReference type="Proteomes" id="UP000191691"/>
    </source>
</evidence>
<organism evidence="1 2">
    <name type="scientific">Penicillium nalgiovense</name>
    <dbReference type="NCBI Taxonomy" id="60175"/>
    <lineage>
        <taxon>Eukaryota</taxon>
        <taxon>Fungi</taxon>
        <taxon>Dikarya</taxon>
        <taxon>Ascomycota</taxon>
        <taxon>Pezizomycotina</taxon>
        <taxon>Eurotiomycetes</taxon>
        <taxon>Eurotiomycetidae</taxon>
        <taxon>Eurotiales</taxon>
        <taxon>Aspergillaceae</taxon>
        <taxon>Penicillium</taxon>
    </lineage>
</organism>
<dbReference type="EMBL" id="MOOB01000204">
    <property type="protein sequence ID" value="OQE65648.1"/>
    <property type="molecule type" value="Genomic_DNA"/>
</dbReference>
<gene>
    <name evidence="1" type="ORF">PENNAL_c0204G02996</name>
</gene>
<name>A0A1V6WRX6_PENNA</name>
<proteinExistence type="predicted"/>
<evidence type="ECO:0000313" key="1">
    <source>
        <dbReference type="EMBL" id="OQE65648.1"/>
    </source>
</evidence>
<sequence>MAGSSTASMDSCGIGWAFSCMFNVLPIQSMAGSSTASMDSCGIGWAFSCMFNVLPIQSMAGSSTASMDSCGIGWAFSCMFNVLPIQAMKTQGGPGLFRCLLRWWEDVPQNLRLLFGNSRREWTKLERPNVDEGMLINTPLHSAQDVSWETLILLCPALKDFLHAVFEMIASAAMPNLREIFVKFAEQDIRKVV</sequence>
<protein>
    <submittedName>
        <fullName evidence="1">Uncharacterized protein</fullName>
    </submittedName>
</protein>
<keyword evidence="2" id="KW-1185">Reference proteome</keyword>
<reference evidence="2" key="1">
    <citation type="journal article" date="2017" name="Nat. Microbiol.">
        <title>Global analysis of biosynthetic gene clusters reveals vast potential of secondary metabolite production in Penicillium species.</title>
        <authorList>
            <person name="Nielsen J.C."/>
            <person name="Grijseels S."/>
            <person name="Prigent S."/>
            <person name="Ji B."/>
            <person name="Dainat J."/>
            <person name="Nielsen K.F."/>
            <person name="Frisvad J.C."/>
            <person name="Workman M."/>
            <person name="Nielsen J."/>
        </authorList>
    </citation>
    <scope>NUCLEOTIDE SEQUENCE [LARGE SCALE GENOMIC DNA]</scope>
    <source>
        <strain evidence="2">IBT 13039</strain>
    </source>
</reference>
<comment type="caution">
    <text evidence="1">The sequence shown here is derived from an EMBL/GenBank/DDBJ whole genome shotgun (WGS) entry which is preliminary data.</text>
</comment>
<dbReference type="Proteomes" id="UP000191691">
    <property type="component" value="Unassembled WGS sequence"/>
</dbReference>
<dbReference type="AlphaFoldDB" id="A0A1V6WRX6"/>
<accession>A0A1V6WRX6</accession>